<reference evidence="2" key="1">
    <citation type="submission" date="2020-03" db="EMBL/GenBank/DDBJ databases">
        <title>Relaxed selection underlies rapid genomic changes in the transitions from sociality to social parasitism in ants.</title>
        <authorList>
            <person name="Bi X."/>
        </authorList>
    </citation>
    <scope>NUCLEOTIDE SEQUENCE</scope>
    <source>
        <strain evidence="2">BGI-DK2014a</strain>
        <tissue evidence="2">Whole body</tissue>
    </source>
</reference>
<keyword evidence="3" id="KW-1185">Reference proteome</keyword>
<evidence type="ECO:0000313" key="3">
    <source>
        <dbReference type="Proteomes" id="UP000669903"/>
    </source>
</evidence>
<sequence length="316" mass="35203">MVGVCETRAESSGNDLTELKRWTGQAPPRELVNANQSGKNNNLNVGPKRDKIAKDIINAPKGPVEAQSVSKKIKLTRFASVHLEERFPPSPPHEEGLPLPLPPLDQLPPLPFQLNPEPIDWDRMFRFFTSPSYEGNRLVTVYIPGNDKTNLSHDDLNPAHVPCWRVNNPTLGEFCFAMIGRTDIEGSKSNVAMNVAMTAWPSQASYPCGSIGRAFAVSMRTEHRDQANFCPFALREISVLAELALGYLRYSLTDVPPQSNSPSGSVLESDHAGVSLYSKENSSRISRRRLQVILGYPDERSYKGPNCMRFRCRVPE</sequence>
<name>A0A836KDY5_9HYME</name>
<evidence type="ECO:0000313" key="2">
    <source>
        <dbReference type="EMBL" id="KAG5346602.1"/>
    </source>
</evidence>
<proteinExistence type="predicted"/>
<organism evidence="2 3">
    <name type="scientific">Acromyrmex charruanus</name>
    <dbReference type="NCBI Taxonomy" id="2715315"/>
    <lineage>
        <taxon>Eukaryota</taxon>
        <taxon>Metazoa</taxon>
        <taxon>Ecdysozoa</taxon>
        <taxon>Arthropoda</taxon>
        <taxon>Hexapoda</taxon>
        <taxon>Insecta</taxon>
        <taxon>Pterygota</taxon>
        <taxon>Neoptera</taxon>
        <taxon>Endopterygota</taxon>
        <taxon>Hymenoptera</taxon>
        <taxon>Apocrita</taxon>
        <taxon>Aculeata</taxon>
        <taxon>Formicoidea</taxon>
        <taxon>Formicidae</taxon>
        <taxon>Myrmicinae</taxon>
        <taxon>Acromyrmex</taxon>
    </lineage>
</organism>
<dbReference type="PANTHER" id="PTHR33047:SF8">
    <property type="entry name" value="REGULATOR OF RDNA TRANSCRIPTION PROTEIN 15"/>
    <property type="match status" value="1"/>
</dbReference>
<dbReference type="InterPro" id="IPR052997">
    <property type="entry name" value="RRT15-like"/>
</dbReference>
<comment type="caution">
    <text evidence="2">The sequence shown here is derived from an EMBL/GenBank/DDBJ whole genome shotgun (WGS) entry which is preliminary data.</text>
</comment>
<dbReference type="PANTHER" id="PTHR33047">
    <property type="entry name" value="PROTEIN TAR1"/>
    <property type="match status" value="1"/>
</dbReference>
<gene>
    <name evidence="2" type="primary">Rrt15_1</name>
    <name evidence="2" type="ORF">G6Z76_0007985</name>
</gene>
<feature type="non-terminal residue" evidence="2">
    <location>
        <position position="316"/>
    </location>
</feature>
<feature type="region of interest" description="Disordered" evidence="1">
    <location>
        <begin position="21"/>
        <end position="47"/>
    </location>
</feature>
<dbReference type="AlphaFoldDB" id="A0A836KDY5"/>
<dbReference type="EMBL" id="JAANIC010001497">
    <property type="protein sequence ID" value="KAG5346602.1"/>
    <property type="molecule type" value="Genomic_DNA"/>
</dbReference>
<feature type="compositionally biased region" description="Polar residues" evidence="1">
    <location>
        <begin position="33"/>
        <end position="44"/>
    </location>
</feature>
<protein>
    <submittedName>
        <fullName evidence="2">RRT15 protein</fullName>
    </submittedName>
</protein>
<evidence type="ECO:0000256" key="1">
    <source>
        <dbReference type="SAM" id="MobiDB-lite"/>
    </source>
</evidence>
<feature type="non-terminal residue" evidence="2">
    <location>
        <position position="1"/>
    </location>
</feature>
<dbReference type="Proteomes" id="UP000669903">
    <property type="component" value="Unassembled WGS sequence"/>
</dbReference>
<accession>A0A836KDY5</accession>